<feature type="region of interest" description="Disordered" evidence="1">
    <location>
        <begin position="1"/>
        <end position="21"/>
    </location>
</feature>
<dbReference type="AlphaFoldDB" id="A0A0D3B0I0"/>
<organism evidence="2 3">
    <name type="scientific">Brassica oleracea var. oleracea</name>
    <dbReference type="NCBI Taxonomy" id="109376"/>
    <lineage>
        <taxon>Eukaryota</taxon>
        <taxon>Viridiplantae</taxon>
        <taxon>Streptophyta</taxon>
        <taxon>Embryophyta</taxon>
        <taxon>Tracheophyta</taxon>
        <taxon>Spermatophyta</taxon>
        <taxon>Magnoliopsida</taxon>
        <taxon>eudicotyledons</taxon>
        <taxon>Gunneridae</taxon>
        <taxon>Pentapetalae</taxon>
        <taxon>rosids</taxon>
        <taxon>malvids</taxon>
        <taxon>Brassicales</taxon>
        <taxon>Brassicaceae</taxon>
        <taxon>Brassiceae</taxon>
        <taxon>Brassica</taxon>
    </lineage>
</organism>
<name>A0A0D3B0I0_BRAOL</name>
<protein>
    <submittedName>
        <fullName evidence="2">Uncharacterized protein</fullName>
    </submittedName>
</protein>
<evidence type="ECO:0000256" key="1">
    <source>
        <dbReference type="SAM" id="MobiDB-lite"/>
    </source>
</evidence>
<dbReference type="SUPFAM" id="SSF56719">
    <property type="entry name" value="Type II DNA topoisomerase"/>
    <property type="match status" value="1"/>
</dbReference>
<dbReference type="InterPro" id="IPR013757">
    <property type="entry name" value="Topo_IIA_A_a_sf"/>
</dbReference>
<proteinExistence type="predicted"/>
<feature type="region of interest" description="Disordered" evidence="1">
    <location>
        <begin position="140"/>
        <end position="160"/>
    </location>
</feature>
<dbReference type="Gramene" id="Bo3g005650.1">
    <property type="protein sequence ID" value="Bo3g005650.1"/>
    <property type="gene ID" value="Bo3g005650"/>
</dbReference>
<reference evidence="2" key="2">
    <citation type="submission" date="2015-03" db="UniProtKB">
        <authorList>
            <consortium name="EnsemblPlants"/>
        </authorList>
    </citation>
    <scope>IDENTIFICATION</scope>
</reference>
<dbReference type="GO" id="GO:0003918">
    <property type="term" value="F:DNA topoisomerase type II (double strand cut, ATP-hydrolyzing) activity"/>
    <property type="evidence" value="ECO:0007669"/>
    <property type="project" value="InterPro"/>
</dbReference>
<feature type="compositionally biased region" description="Polar residues" evidence="1">
    <location>
        <begin position="142"/>
        <end position="153"/>
    </location>
</feature>
<evidence type="ECO:0000313" key="3">
    <source>
        <dbReference type="Proteomes" id="UP000032141"/>
    </source>
</evidence>
<dbReference type="EnsemblPlants" id="Bo3g005650.1">
    <property type="protein sequence ID" value="Bo3g005650.1"/>
    <property type="gene ID" value="Bo3g005650"/>
</dbReference>
<sequence>MLKGAGKVANARKSRQANNEAMNLQETLDKELEMHKYDGALANRKGGYVEEKMKNGEFRFDIKRSCAQLYEEVIGKYEAIGRDLTDYSFLLDLPISSLSQKSLRDLQEARDKVKHEIGEVETLTPADVCKSELKKLREVTEISMSSKAPGSTSGEKERKR</sequence>
<dbReference type="InterPro" id="IPR013760">
    <property type="entry name" value="Topo_IIA-like_dom_sf"/>
</dbReference>
<accession>A0A0D3B0I0</accession>
<dbReference type="GO" id="GO:0005524">
    <property type="term" value="F:ATP binding"/>
    <property type="evidence" value="ECO:0007669"/>
    <property type="project" value="InterPro"/>
</dbReference>
<dbReference type="Proteomes" id="UP000032141">
    <property type="component" value="Chromosome C3"/>
</dbReference>
<dbReference type="STRING" id="109376.A0A0D3B0I0"/>
<dbReference type="Gene3D" id="1.10.268.10">
    <property type="entry name" value="Topoisomerase, domain 3"/>
    <property type="match status" value="1"/>
</dbReference>
<dbReference type="HOGENOM" id="CLU_1654566_0_0_1"/>
<dbReference type="GO" id="GO:0003677">
    <property type="term" value="F:DNA binding"/>
    <property type="evidence" value="ECO:0007669"/>
    <property type="project" value="InterPro"/>
</dbReference>
<evidence type="ECO:0000313" key="2">
    <source>
        <dbReference type="EnsemblPlants" id="Bo3g005650.1"/>
    </source>
</evidence>
<keyword evidence="3" id="KW-1185">Reference proteome</keyword>
<reference evidence="2 3" key="1">
    <citation type="journal article" date="2014" name="Genome Biol.">
        <title>Transcriptome and methylome profiling reveals relics of genome dominance in the mesopolyploid Brassica oleracea.</title>
        <authorList>
            <person name="Parkin I.A."/>
            <person name="Koh C."/>
            <person name="Tang H."/>
            <person name="Robinson S.J."/>
            <person name="Kagale S."/>
            <person name="Clarke W.E."/>
            <person name="Town C.D."/>
            <person name="Nixon J."/>
            <person name="Krishnakumar V."/>
            <person name="Bidwell S.L."/>
            <person name="Denoeud F."/>
            <person name="Belcram H."/>
            <person name="Links M.G."/>
            <person name="Just J."/>
            <person name="Clarke C."/>
            <person name="Bender T."/>
            <person name="Huebert T."/>
            <person name="Mason A.S."/>
            <person name="Pires J.C."/>
            <person name="Barker G."/>
            <person name="Moore J."/>
            <person name="Walley P.G."/>
            <person name="Manoli S."/>
            <person name="Batley J."/>
            <person name="Edwards D."/>
            <person name="Nelson M.N."/>
            <person name="Wang X."/>
            <person name="Paterson A.H."/>
            <person name="King G."/>
            <person name="Bancroft I."/>
            <person name="Chalhoub B."/>
            <person name="Sharpe A.G."/>
        </authorList>
    </citation>
    <scope>NUCLEOTIDE SEQUENCE</scope>
    <source>
        <strain evidence="2 3">cv. TO1000</strain>
    </source>
</reference>